<dbReference type="SMART" id="SM00225">
    <property type="entry name" value="BTB"/>
    <property type="match status" value="1"/>
</dbReference>
<protein>
    <recommendedName>
        <fullName evidence="1">BTB domain-containing protein</fullName>
    </recommendedName>
</protein>
<proteinExistence type="predicted"/>
<dbReference type="Proteomes" id="UP001176961">
    <property type="component" value="Unassembled WGS sequence"/>
</dbReference>
<dbReference type="InterPro" id="IPR011333">
    <property type="entry name" value="SKP1/BTB/POZ_sf"/>
</dbReference>
<dbReference type="EMBL" id="CATQJL010000001">
    <property type="protein sequence ID" value="CAJ0591185.1"/>
    <property type="molecule type" value="Genomic_DNA"/>
</dbReference>
<dbReference type="SUPFAM" id="SSF54695">
    <property type="entry name" value="POZ domain"/>
    <property type="match status" value="1"/>
</dbReference>
<evidence type="ECO:0000313" key="2">
    <source>
        <dbReference type="EMBL" id="CAJ0591185.1"/>
    </source>
</evidence>
<organism evidence="2 3">
    <name type="scientific">Cylicocyclus nassatus</name>
    <name type="common">Nematode worm</name>
    <dbReference type="NCBI Taxonomy" id="53992"/>
    <lineage>
        <taxon>Eukaryota</taxon>
        <taxon>Metazoa</taxon>
        <taxon>Ecdysozoa</taxon>
        <taxon>Nematoda</taxon>
        <taxon>Chromadorea</taxon>
        <taxon>Rhabditida</taxon>
        <taxon>Rhabditina</taxon>
        <taxon>Rhabditomorpha</taxon>
        <taxon>Strongyloidea</taxon>
        <taxon>Strongylidae</taxon>
        <taxon>Cylicocyclus</taxon>
    </lineage>
</organism>
<dbReference type="CDD" id="cd18316">
    <property type="entry name" value="BTB_POZ_KCTD-like"/>
    <property type="match status" value="1"/>
</dbReference>
<evidence type="ECO:0000313" key="3">
    <source>
        <dbReference type="Proteomes" id="UP001176961"/>
    </source>
</evidence>
<accession>A0AA36DQ62</accession>
<dbReference type="Pfam" id="PF02214">
    <property type="entry name" value="BTB_2"/>
    <property type="match status" value="1"/>
</dbReference>
<sequence length="244" mass="28027">MMVSTQEHADHQKIGERVKINVGGTIFETTISTLTRVDNSVLSAMVADRWRNQEEIFVDRNPTHFAKILDYLRDGENVVLPSDHDSREALRKEAEFYNLPGLAKMCVPCAFTKVEGDSMEAIKAGDIVHWRESVIEDYCIHFFRYLYVHDRWGGWSRCMSCGRDTRDNIGPTFPPSDDNGKKITISNEYWRLLKQHMLYMKGKATQTDMSCCEVQWGREMQTHVPLYALRLANSKNSPAQPTSS</sequence>
<dbReference type="InterPro" id="IPR045068">
    <property type="entry name" value="BACURD1-3"/>
</dbReference>
<dbReference type="PANTHER" id="PTHR11145:SF12">
    <property type="entry name" value="BTB DOMAIN-CONTAINING PROTEIN"/>
    <property type="match status" value="1"/>
</dbReference>
<comment type="caution">
    <text evidence="2">The sequence shown here is derived from an EMBL/GenBank/DDBJ whole genome shotgun (WGS) entry which is preliminary data.</text>
</comment>
<dbReference type="InterPro" id="IPR003131">
    <property type="entry name" value="T1-type_BTB"/>
</dbReference>
<feature type="domain" description="BTB" evidence="1">
    <location>
        <begin position="16"/>
        <end position="114"/>
    </location>
</feature>
<keyword evidence="3" id="KW-1185">Reference proteome</keyword>
<gene>
    <name evidence="2" type="ORF">CYNAS_LOCUS3168</name>
</gene>
<dbReference type="AlphaFoldDB" id="A0AA36DQ62"/>
<dbReference type="InterPro" id="IPR000210">
    <property type="entry name" value="BTB/POZ_dom"/>
</dbReference>
<reference evidence="2" key="1">
    <citation type="submission" date="2023-07" db="EMBL/GenBank/DDBJ databases">
        <authorList>
            <consortium name="CYATHOMIX"/>
        </authorList>
    </citation>
    <scope>NUCLEOTIDE SEQUENCE</scope>
    <source>
        <strain evidence="2">N/A</strain>
    </source>
</reference>
<evidence type="ECO:0000259" key="1">
    <source>
        <dbReference type="SMART" id="SM00225"/>
    </source>
</evidence>
<dbReference type="Gene3D" id="3.30.710.10">
    <property type="entry name" value="Potassium Channel Kv1.1, Chain A"/>
    <property type="match status" value="1"/>
</dbReference>
<dbReference type="PANTHER" id="PTHR11145">
    <property type="entry name" value="BTB/POZ DOMAIN-CONTAINING ADAPTER FOR CUL3-MEDIATED RHOA DEGRADATION PROTEIN FAMILY MEMBER"/>
    <property type="match status" value="1"/>
</dbReference>
<dbReference type="GO" id="GO:0051260">
    <property type="term" value="P:protein homooligomerization"/>
    <property type="evidence" value="ECO:0007669"/>
    <property type="project" value="InterPro"/>
</dbReference>
<name>A0AA36DQ62_CYLNA</name>